<dbReference type="CDD" id="cd10017">
    <property type="entry name" value="B3_DNA"/>
    <property type="match status" value="2"/>
</dbReference>
<protein>
    <recommendedName>
        <fullName evidence="6">TF-B3 domain-containing protein</fullName>
    </recommendedName>
</protein>
<dbReference type="Gene3D" id="2.40.330.10">
    <property type="entry name" value="DNA-binding pseudobarrel domain"/>
    <property type="match status" value="2"/>
</dbReference>
<evidence type="ECO:0000256" key="2">
    <source>
        <dbReference type="ARBA" id="ARBA00023015"/>
    </source>
</evidence>
<dbReference type="SMART" id="SM01019">
    <property type="entry name" value="B3"/>
    <property type="match status" value="2"/>
</dbReference>
<keyword evidence="4" id="KW-0804">Transcription</keyword>
<comment type="caution">
    <text evidence="7">The sequence shown here is derived from an EMBL/GenBank/DDBJ whole genome shotgun (WGS) entry which is preliminary data.</text>
</comment>
<dbReference type="GO" id="GO:0003677">
    <property type="term" value="F:DNA binding"/>
    <property type="evidence" value="ECO:0007669"/>
    <property type="project" value="UniProtKB-KW"/>
</dbReference>
<dbReference type="InterPro" id="IPR015300">
    <property type="entry name" value="DNA-bd_pseudobarrel_sf"/>
</dbReference>
<keyword evidence="3" id="KW-0238">DNA-binding</keyword>
<dbReference type="OrthoDB" id="1666376at2759"/>
<keyword evidence="2" id="KW-0805">Transcription regulation</keyword>
<gene>
    <name evidence="7" type="ORF">GIB67_029570</name>
</gene>
<evidence type="ECO:0000259" key="6">
    <source>
        <dbReference type="PROSITE" id="PS50863"/>
    </source>
</evidence>
<evidence type="ECO:0000313" key="7">
    <source>
        <dbReference type="EMBL" id="KAF6143401.1"/>
    </source>
</evidence>
<dbReference type="PROSITE" id="PS50863">
    <property type="entry name" value="B3"/>
    <property type="match status" value="2"/>
</dbReference>
<evidence type="ECO:0000256" key="5">
    <source>
        <dbReference type="ARBA" id="ARBA00023242"/>
    </source>
</evidence>
<dbReference type="Proteomes" id="UP000541444">
    <property type="component" value="Unassembled WGS sequence"/>
</dbReference>
<comment type="subcellular location">
    <subcellularLocation>
        <location evidence="1">Nucleus</location>
    </subcellularLocation>
</comment>
<evidence type="ECO:0000256" key="4">
    <source>
        <dbReference type="ARBA" id="ARBA00023163"/>
    </source>
</evidence>
<dbReference type="PANTHER" id="PTHR31391">
    <property type="entry name" value="B3 DOMAIN-CONTAINING PROTEIN OS11G0197600-RELATED"/>
    <property type="match status" value="1"/>
</dbReference>
<keyword evidence="5" id="KW-0539">Nucleus</keyword>
<sequence length="254" mass="29344">RIPPGFVKYIPKEHSGRAILKGPSGKYWSAELRKAKNRTYLEYGWEDFRRNHSLWDYEFVVFRYDGNMRFNVQIFDKSGVREMIELSESEACKREQNEWKVSQKEPGIDFNEERTAIENGCDPIQEVCIQIRGSSTARKSNSEYDRAKGWKAVESFTSSLPYFMRCLNKSAVTISYCLRVPTEFGKAHLPNQKNEIVLRNVRGETWTVNLVATQGYALCGGWSAFSHANTLKEGDICVFELVAELELCVHIFRQ</sequence>
<dbReference type="EMBL" id="JACGCM010002205">
    <property type="protein sequence ID" value="KAF6143401.1"/>
    <property type="molecule type" value="Genomic_DNA"/>
</dbReference>
<dbReference type="InterPro" id="IPR003340">
    <property type="entry name" value="B3_DNA-bd"/>
</dbReference>
<dbReference type="AlphaFoldDB" id="A0A7J7LL51"/>
<name>A0A7J7LL51_9MAGN</name>
<evidence type="ECO:0000256" key="3">
    <source>
        <dbReference type="ARBA" id="ARBA00023125"/>
    </source>
</evidence>
<feature type="domain" description="TF-B3" evidence="6">
    <location>
        <begin position="163"/>
        <end position="254"/>
    </location>
</feature>
<feature type="domain" description="TF-B3" evidence="6">
    <location>
        <begin position="1"/>
        <end position="78"/>
    </location>
</feature>
<dbReference type="SUPFAM" id="SSF101936">
    <property type="entry name" value="DNA-binding pseudobarrel domain"/>
    <property type="match status" value="2"/>
</dbReference>
<dbReference type="PANTHER" id="PTHR31391:SF106">
    <property type="entry name" value="B3 DOMAIN-CONTAINING PROTEIN OS01G0723500"/>
    <property type="match status" value="1"/>
</dbReference>
<keyword evidence="8" id="KW-1185">Reference proteome</keyword>
<evidence type="ECO:0000313" key="8">
    <source>
        <dbReference type="Proteomes" id="UP000541444"/>
    </source>
</evidence>
<organism evidence="7 8">
    <name type="scientific">Kingdonia uniflora</name>
    <dbReference type="NCBI Taxonomy" id="39325"/>
    <lineage>
        <taxon>Eukaryota</taxon>
        <taxon>Viridiplantae</taxon>
        <taxon>Streptophyta</taxon>
        <taxon>Embryophyta</taxon>
        <taxon>Tracheophyta</taxon>
        <taxon>Spermatophyta</taxon>
        <taxon>Magnoliopsida</taxon>
        <taxon>Ranunculales</taxon>
        <taxon>Circaeasteraceae</taxon>
        <taxon>Kingdonia</taxon>
    </lineage>
</organism>
<evidence type="ECO:0000256" key="1">
    <source>
        <dbReference type="ARBA" id="ARBA00004123"/>
    </source>
</evidence>
<reference evidence="7 8" key="1">
    <citation type="journal article" date="2020" name="IScience">
        <title>Genome Sequencing of the Endangered Kingdonia uniflora (Circaeasteraceae, Ranunculales) Reveals Potential Mechanisms of Evolutionary Specialization.</title>
        <authorList>
            <person name="Sun Y."/>
            <person name="Deng T."/>
            <person name="Zhang A."/>
            <person name="Moore M.J."/>
            <person name="Landis J.B."/>
            <person name="Lin N."/>
            <person name="Zhang H."/>
            <person name="Zhang X."/>
            <person name="Huang J."/>
            <person name="Zhang X."/>
            <person name="Sun H."/>
            <person name="Wang H."/>
        </authorList>
    </citation>
    <scope>NUCLEOTIDE SEQUENCE [LARGE SCALE GENOMIC DNA]</scope>
    <source>
        <strain evidence="7">TB1705</strain>
        <tissue evidence="7">Leaf</tissue>
    </source>
</reference>
<proteinExistence type="predicted"/>
<feature type="non-terminal residue" evidence="7">
    <location>
        <position position="1"/>
    </location>
</feature>
<accession>A0A7J7LL51</accession>
<dbReference type="GO" id="GO:0005634">
    <property type="term" value="C:nucleus"/>
    <property type="evidence" value="ECO:0007669"/>
    <property type="project" value="UniProtKB-SubCell"/>
</dbReference>
<dbReference type="Pfam" id="PF02362">
    <property type="entry name" value="B3"/>
    <property type="match status" value="2"/>
</dbReference>
<dbReference type="InterPro" id="IPR044837">
    <property type="entry name" value="REM16-like"/>
</dbReference>